<feature type="non-terminal residue" evidence="2">
    <location>
        <position position="1"/>
    </location>
</feature>
<accession>A0A699IPM1</accession>
<name>A0A699IPM1_TANCI</name>
<protein>
    <submittedName>
        <fullName evidence="2">Uncharacterized protein</fullName>
    </submittedName>
</protein>
<reference evidence="2" key="1">
    <citation type="journal article" date="2019" name="Sci. Rep.">
        <title>Draft genome of Tanacetum cinerariifolium, the natural source of mosquito coil.</title>
        <authorList>
            <person name="Yamashiro T."/>
            <person name="Shiraishi A."/>
            <person name="Satake H."/>
            <person name="Nakayama K."/>
        </authorList>
    </citation>
    <scope>NUCLEOTIDE SEQUENCE</scope>
</reference>
<feature type="compositionally biased region" description="Polar residues" evidence="1">
    <location>
        <begin position="93"/>
        <end position="103"/>
    </location>
</feature>
<proteinExistence type="predicted"/>
<sequence>VDGAQSSRVPVPLPDDPYVAVRQARLVDTDTESDREEASSKAEESQPFGSRVPLITEEFEAFDPSGTRTITSHSPVSLDSTAPLSPDHPLTHVSPTPTPNQVSFHHRTASMPVRTQPTLSLGMSARIAEAAALSPSSFRKRYRSSYETPSPSSSPTLPVRKRYRGTSKLILDTDSEGDELGEEDTEEDEKDESLDADDERERERDMEEEEEAALGGQQQVVLVVDTAVSEPLGLGYGAARCCALESTEEISPSTYELGQSFRVYTDIPTYAPPAAPVQTPPSPEWSLGAQLELHGSILHDHTQRLDALPHTLFEVYDRDLRELYTRSWVIRDEIFSHRYRFRSLEREQERAMVIFSYIWRPVLALEAWAGQTDAQRAALWHAIYDIQRENHDLRRQLSEERRERLELTYHVARMERRQEFRGD</sequence>
<gene>
    <name evidence="2" type="ORF">Tci_540703</name>
</gene>
<feature type="region of interest" description="Disordered" evidence="1">
    <location>
        <begin position="132"/>
        <end position="215"/>
    </location>
</feature>
<evidence type="ECO:0000256" key="1">
    <source>
        <dbReference type="SAM" id="MobiDB-lite"/>
    </source>
</evidence>
<feature type="region of interest" description="Disordered" evidence="1">
    <location>
        <begin position="1"/>
        <end position="104"/>
    </location>
</feature>
<feature type="compositionally biased region" description="Low complexity" evidence="1">
    <location>
        <begin position="145"/>
        <end position="156"/>
    </location>
</feature>
<comment type="caution">
    <text evidence="2">The sequence shown here is derived from an EMBL/GenBank/DDBJ whole genome shotgun (WGS) entry which is preliminary data.</text>
</comment>
<organism evidence="2">
    <name type="scientific">Tanacetum cinerariifolium</name>
    <name type="common">Dalmatian daisy</name>
    <name type="synonym">Chrysanthemum cinerariifolium</name>
    <dbReference type="NCBI Taxonomy" id="118510"/>
    <lineage>
        <taxon>Eukaryota</taxon>
        <taxon>Viridiplantae</taxon>
        <taxon>Streptophyta</taxon>
        <taxon>Embryophyta</taxon>
        <taxon>Tracheophyta</taxon>
        <taxon>Spermatophyta</taxon>
        <taxon>Magnoliopsida</taxon>
        <taxon>eudicotyledons</taxon>
        <taxon>Gunneridae</taxon>
        <taxon>Pentapetalae</taxon>
        <taxon>asterids</taxon>
        <taxon>campanulids</taxon>
        <taxon>Asterales</taxon>
        <taxon>Asteraceae</taxon>
        <taxon>Asteroideae</taxon>
        <taxon>Anthemideae</taxon>
        <taxon>Anthemidinae</taxon>
        <taxon>Tanacetum</taxon>
    </lineage>
</organism>
<evidence type="ECO:0000313" key="2">
    <source>
        <dbReference type="EMBL" id="GEZ68730.1"/>
    </source>
</evidence>
<dbReference type="EMBL" id="BKCJ010310135">
    <property type="protein sequence ID" value="GEZ68730.1"/>
    <property type="molecule type" value="Genomic_DNA"/>
</dbReference>
<feature type="compositionally biased region" description="Acidic residues" evidence="1">
    <location>
        <begin position="173"/>
        <end position="198"/>
    </location>
</feature>
<dbReference type="AlphaFoldDB" id="A0A699IPM1"/>
<feature type="compositionally biased region" description="Polar residues" evidence="1">
    <location>
        <begin position="66"/>
        <end position="83"/>
    </location>
</feature>